<dbReference type="EMBL" id="WIWT01000023">
    <property type="protein sequence ID" value="KAF3214129.1"/>
    <property type="molecule type" value="Genomic_DNA"/>
</dbReference>
<evidence type="ECO:0000313" key="4">
    <source>
        <dbReference type="Proteomes" id="UP000479691"/>
    </source>
</evidence>
<proteinExistence type="predicted"/>
<feature type="transmembrane region" description="Helical" evidence="1">
    <location>
        <begin position="557"/>
        <end position="576"/>
    </location>
</feature>
<name>A0A7C8Q4A6_ORBOL</name>
<comment type="caution">
    <text evidence="2">The sequence shown here is derived from an EMBL/GenBank/DDBJ whole genome shotgun (WGS) entry which is preliminary data.</text>
</comment>
<dbReference type="Proteomes" id="UP000614610">
    <property type="component" value="Unassembled WGS sequence"/>
</dbReference>
<feature type="transmembrane region" description="Helical" evidence="1">
    <location>
        <begin position="46"/>
        <end position="68"/>
    </location>
</feature>
<keyword evidence="1" id="KW-0812">Transmembrane</keyword>
<evidence type="ECO:0000313" key="3">
    <source>
        <dbReference type="EMBL" id="KAF3214129.1"/>
    </source>
</evidence>
<keyword evidence="1" id="KW-1133">Transmembrane helix</keyword>
<reference evidence="2 4" key="1">
    <citation type="submission" date="2019-06" db="EMBL/GenBank/DDBJ databases">
        <authorList>
            <person name="Palmer J.M."/>
        </authorList>
    </citation>
    <scope>NUCLEOTIDE SEQUENCE [LARGE SCALE GENOMIC DNA]</scope>
    <source>
        <strain evidence="3">TWF679</strain>
        <strain evidence="2 4">TWF788</strain>
    </source>
</reference>
<evidence type="ECO:0000256" key="1">
    <source>
        <dbReference type="SAM" id="Phobius"/>
    </source>
</evidence>
<dbReference type="EMBL" id="JAABOE010000001">
    <property type="protein sequence ID" value="KAF3192689.1"/>
    <property type="molecule type" value="Genomic_DNA"/>
</dbReference>
<feature type="transmembrane region" description="Helical" evidence="1">
    <location>
        <begin position="88"/>
        <end position="108"/>
    </location>
</feature>
<keyword evidence="1" id="KW-0472">Membrane</keyword>
<sequence>MVREDYINSSKLPLTEGMDKSVATMESGSKKEGHGVQLKPLKGLRAFIFLIGHSVFSIALALVVALAIDGYQAIDTSAHRYVGGKIRLHVSDVTTFVSVGLVLVKLFVSSWSVIAIWDCACQLSKNKEFGDFKIGAPRTAKEIEAAEDFEITKVAATDQTAEVNDSSKANDAGAERVSFMLSWRVPPWFMFPPKLPKQGGSWIILLALLFMLPQPFLAPLLSGSIDWASSSTPGDRSQNISSVSPTADFNLWYWYNVGGYIHNSHLRRAAGYAALAWANPAAAAKNGTSITGNGCRHVMNDDGLPVNSTVYNVTIPCIRIHSISWAVSAEEVSSADVELITGGESKKLSQISEDLSLYYTEGATVVFDANKTYKVTDDTSVLPSSTLFSGTKSVGLLLTRQDITRPLCRGLNPTIFGPGNRYDKYYNPPDHNDFHQNCYLVGKIEFTAGVTTSRLSKYIAPRIIEDSTPIDEVVFEPDPWVQEAIWLLPDLMTMLSNLNSSLLPTWDNLDGYTEALLRQAYLGAWDAFHGAFQPVGPSVVAIPQEQRITASVSFKRVFGWLAGCFLVPLAGILLLTGGGTVNSDEVGDALNSIVYEFLSQSGGG</sequence>
<protein>
    <submittedName>
        <fullName evidence="2">Uncharacterized protein</fullName>
    </submittedName>
</protein>
<organism evidence="2 4">
    <name type="scientific">Orbilia oligospora</name>
    <name type="common">Nematode-trapping fungus</name>
    <name type="synonym">Arthrobotrys oligospora</name>
    <dbReference type="NCBI Taxonomy" id="2813651"/>
    <lineage>
        <taxon>Eukaryota</taxon>
        <taxon>Fungi</taxon>
        <taxon>Dikarya</taxon>
        <taxon>Ascomycota</taxon>
        <taxon>Pezizomycotina</taxon>
        <taxon>Orbiliomycetes</taxon>
        <taxon>Orbiliales</taxon>
        <taxon>Orbiliaceae</taxon>
        <taxon>Orbilia</taxon>
    </lineage>
</organism>
<gene>
    <name evidence="3" type="ORF">TWF679_004995</name>
    <name evidence="2" type="ORF">TWF788_000294</name>
</gene>
<evidence type="ECO:0000313" key="2">
    <source>
        <dbReference type="EMBL" id="KAF3192689.1"/>
    </source>
</evidence>
<accession>A0A7C8Q4A6</accession>
<dbReference type="OrthoDB" id="5378430at2759"/>
<dbReference type="AlphaFoldDB" id="A0A7C8Q4A6"/>
<dbReference type="Proteomes" id="UP000479691">
    <property type="component" value="Unassembled WGS sequence"/>
</dbReference>